<dbReference type="Proteomes" id="UP000004725">
    <property type="component" value="Unassembled WGS sequence"/>
</dbReference>
<gene>
    <name evidence="1" type="ORF">A1A1_18012</name>
</gene>
<comment type="caution">
    <text evidence="1">The sequence shown here is derived from an EMBL/GenBank/DDBJ whole genome shotgun (WGS) entry which is preliminary data.</text>
</comment>
<proteinExistence type="predicted"/>
<dbReference type="AlphaFoldDB" id="A0AA87LT27"/>
<evidence type="ECO:0000313" key="2">
    <source>
        <dbReference type="Proteomes" id="UP000004725"/>
    </source>
</evidence>
<dbReference type="EMBL" id="AJYB01000093">
    <property type="protein sequence ID" value="EIM05085.1"/>
    <property type="molecule type" value="Genomic_DNA"/>
</dbReference>
<evidence type="ECO:0000313" key="1">
    <source>
        <dbReference type="EMBL" id="EIM05085.1"/>
    </source>
</evidence>
<reference evidence="1 2" key="1">
    <citation type="journal article" date="2012" name="J. Bacteriol.">
        <title>Genome Sequence of the Antarctic Psychrophile Bacterium Planococcus antarcticus DSM 14505.</title>
        <authorList>
            <person name="Margolles A."/>
            <person name="Gueimonde M."/>
            <person name="Sanchez B."/>
        </authorList>
    </citation>
    <scope>NUCLEOTIDE SEQUENCE [LARGE SCALE GENOMIC DNA]</scope>
    <source>
        <strain evidence="1 2">DSM 14505</strain>
    </source>
</reference>
<protein>
    <submittedName>
        <fullName evidence="1">Uncharacterized protein</fullName>
    </submittedName>
</protein>
<dbReference type="RefSeq" id="WP_006831541.1">
    <property type="nucleotide sequence ID" value="NZ_AJYB01000093.1"/>
</dbReference>
<accession>A0AA87LT27</accession>
<name>A0AA87LT27_9BACL</name>
<organism evidence="1 2">
    <name type="scientific">Planococcus antarcticus DSM 14505</name>
    <dbReference type="NCBI Taxonomy" id="1185653"/>
    <lineage>
        <taxon>Bacteria</taxon>
        <taxon>Bacillati</taxon>
        <taxon>Bacillota</taxon>
        <taxon>Bacilli</taxon>
        <taxon>Bacillales</taxon>
        <taxon>Caryophanaceae</taxon>
        <taxon>Planococcus</taxon>
    </lineage>
</organism>
<sequence length="134" mass="15256">MKEVEKMMEAAAEKAGQLLNAEIEQLGGKVCFKKQRRLEIQTDSKCFICTLDLDLSFEHFQEDGFAFNQAEIFLLPEEVPAFTCVLSEHLIPFPTEYRQWTILNPNIASVCMEATEPPAHFAERLSVALQAFDQ</sequence>